<feature type="coiled-coil region" evidence="1">
    <location>
        <begin position="832"/>
        <end position="869"/>
    </location>
</feature>
<feature type="compositionally biased region" description="Polar residues" evidence="2">
    <location>
        <begin position="60"/>
        <end position="81"/>
    </location>
</feature>
<name>A0ABQ5SEE3_9CHLO</name>
<evidence type="ECO:0000313" key="3">
    <source>
        <dbReference type="EMBL" id="GLI68307.1"/>
    </source>
</evidence>
<feature type="compositionally biased region" description="Basic residues" evidence="2">
    <location>
        <begin position="1"/>
        <end position="11"/>
    </location>
</feature>
<evidence type="ECO:0000256" key="1">
    <source>
        <dbReference type="SAM" id="Coils"/>
    </source>
</evidence>
<protein>
    <submittedName>
        <fullName evidence="3">Uncharacterized protein</fullName>
    </submittedName>
</protein>
<keyword evidence="1" id="KW-0175">Coiled coil</keyword>
<dbReference type="EMBL" id="BSDZ01000079">
    <property type="protein sequence ID" value="GLI68307.1"/>
    <property type="molecule type" value="Genomic_DNA"/>
</dbReference>
<gene>
    <name evidence="3" type="ORF">VaNZ11_012668</name>
</gene>
<evidence type="ECO:0000313" key="4">
    <source>
        <dbReference type="Proteomes" id="UP001165090"/>
    </source>
</evidence>
<reference evidence="3 4" key="1">
    <citation type="journal article" date="2023" name="IScience">
        <title>Expanded male sex-determining region conserved during the evolution of homothallism in the green alga Volvox.</title>
        <authorList>
            <person name="Yamamoto K."/>
            <person name="Matsuzaki R."/>
            <person name="Mahakham W."/>
            <person name="Heman W."/>
            <person name="Sekimoto H."/>
            <person name="Kawachi M."/>
            <person name="Minakuchi Y."/>
            <person name="Toyoda A."/>
            <person name="Nozaki H."/>
        </authorList>
    </citation>
    <scope>NUCLEOTIDE SEQUENCE [LARGE SCALE GENOMIC DNA]</scope>
    <source>
        <strain evidence="3 4">NIES-4468</strain>
    </source>
</reference>
<sequence>MGRLSFKRKSKTSSPTAPSPGELSGSPSSVPEQGNGDAHLVASSNSSPTSGVLKDATVYKSYSTPAKANRSSVGHGSGNDNADSRMFAEQLHRLRTRLQSVVQGVRDVAQSLDEPHSLISNVRDQLQTRQEAAVARRNAASTLATGVPERENAAIATTGPVTDGVSGGATGAIHTGVSAATQTAAPLSRTSSHGSRNGSSLHHSKNEAVGAMEETSFAPAASVSSGPHGVAALMALEGTSMLADDGVSCSANLSVKARVAEVERRSRSSGGMSEPLPGLAGPMPPHGVSAEGSLHRSSTAQASLLVARSFGNGRRGSGAAGAEEAIYADSPIRGFSPGLVPGSPKKATSLGSGPNSGTWRPVIVPPVAQTPSMAAIVAPSESKSHSLMGTDPVSRNASGDGALDATAALAAADIIAADAAELLGSGDDSLLAATANPAAAAAYLREHPETLRELWTLRARVRAQESEMTSVVIQLSNKNAQLDQAQMSLQAKERELAAITQRLTAVLAKLQSFQAAHGQEAQQPDQVRRASAGGVSASTGGVVGGVHGSSHAPAAPAAMTPPVAASLPDRRDNAVSAPDAAEAGAAKAGSSASLPASSTPQTPLRNAPLASSSASVMINNSHFAAAKAALQAEAEAAVVAAAGPSRAPRNTPSADASSAASTTASAAASTTPSAVASATSSPEHQQGGPRGTLEVSLPPPPSVRAPLDSNSQILAEAAVAEEADARALEGGGSGHVVDAATATASCARLPLSVRSPPSPSVAVSGAGSCVRAVTLPSGSNVLPSATSEPATVPPGAETASDVHIAEVTTVLRELSDVRGRVQAQEIDLALMMEELSTRTAQLDQAHNTLQDKERQLQEAAQRLESVIAQSRPQTQRRRNGGLLRFLLLQLSPSLACIGLLLRDKAVLQRLQQLGRLRVGPPRPARESLFPSPPPSKMSQPELGHRLLLPSPQRHVPPPQAPQLKSEQRPASRVMRVVAAVAAAARVRPAGAHRRRDTAPPLTSSATPEPLMLAGVDDRTRWSTECKSQWCKIIRPPRQEAVYY</sequence>
<feature type="region of interest" description="Disordered" evidence="2">
    <location>
        <begin position="180"/>
        <end position="205"/>
    </location>
</feature>
<evidence type="ECO:0000256" key="2">
    <source>
        <dbReference type="SAM" id="MobiDB-lite"/>
    </source>
</evidence>
<organism evidence="3 4">
    <name type="scientific">Volvox africanus</name>
    <dbReference type="NCBI Taxonomy" id="51714"/>
    <lineage>
        <taxon>Eukaryota</taxon>
        <taxon>Viridiplantae</taxon>
        <taxon>Chlorophyta</taxon>
        <taxon>core chlorophytes</taxon>
        <taxon>Chlorophyceae</taxon>
        <taxon>CS clade</taxon>
        <taxon>Chlamydomonadales</taxon>
        <taxon>Volvocaceae</taxon>
        <taxon>Volvox</taxon>
    </lineage>
</organism>
<feature type="compositionally biased region" description="Low complexity" evidence="2">
    <location>
        <begin position="530"/>
        <end position="540"/>
    </location>
</feature>
<comment type="caution">
    <text evidence="3">The sequence shown here is derived from an EMBL/GenBank/DDBJ whole genome shotgun (WGS) entry which is preliminary data.</text>
</comment>
<dbReference type="Proteomes" id="UP001165090">
    <property type="component" value="Unassembled WGS sequence"/>
</dbReference>
<feature type="region of interest" description="Disordered" evidence="2">
    <location>
        <begin position="261"/>
        <end position="296"/>
    </location>
</feature>
<feature type="compositionally biased region" description="Low complexity" evidence="2">
    <location>
        <begin position="651"/>
        <end position="682"/>
    </location>
</feature>
<feature type="region of interest" description="Disordered" evidence="2">
    <location>
        <begin position="518"/>
        <end position="607"/>
    </location>
</feature>
<feature type="compositionally biased region" description="Low complexity" evidence="2">
    <location>
        <begin position="12"/>
        <end position="32"/>
    </location>
</feature>
<feature type="compositionally biased region" description="Polar residues" evidence="2">
    <location>
        <begin position="180"/>
        <end position="201"/>
    </location>
</feature>
<feature type="region of interest" description="Disordered" evidence="2">
    <location>
        <begin position="918"/>
        <end position="970"/>
    </location>
</feature>
<feature type="coiled-coil region" evidence="1">
    <location>
        <begin position="475"/>
        <end position="509"/>
    </location>
</feature>
<feature type="region of interest" description="Disordered" evidence="2">
    <location>
        <begin position="643"/>
        <end position="706"/>
    </location>
</feature>
<keyword evidence="4" id="KW-1185">Reference proteome</keyword>
<accession>A0ABQ5SEE3</accession>
<feature type="region of interest" description="Disordered" evidence="2">
    <location>
        <begin position="986"/>
        <end position="1012"/>
    </location>
</feature>
<feature type="compositionally biased region" description="Low complexity" evidence="2">
    <location>
        <begin position="548"/>
        <end position="565"/>
    </location>
</feature>
<feature type="region of interest" description="Disordered" evidence="2">
    <location>
        <begin position="1"/>
        <end position="83"/>
    </location>
</feature>
<feature type="compositionally biased region" description="Low complexity" evidence="2">
    <location>
        <begin position="574"/>
        <end position="598"/>
    </location>
</feature>
<proteinExistence type="predicted"/>